<dbReference type="Gene3D" id="3.40.190.150">
    <property type="entry name" value="Bordetella uptake gene, domain 1"/>
    <property type="match status" value="1"/>
</dbReference>
<comment type="similarity">
    <text evidence="1">Belongs to the UPF0065 (bug) family.</text>
</comment>
<evidence type="ECO:0000313" key="4">
    <source>
        <dbReference type="Proteomes" id="UP000553193"/>
    </source>
</evidence>
<dbReference type="SUPFAM" id="SSF53850">
    <property type="entry name" value="Periplasmic binding protein-like II"/>
    <property type="match status" value="1"/>
</dbReference>
<dbReference type="PANTHER" id="PTHR42928:SF5">
    <property type="entry name" value="BLR1237 PROTEIN"/>
    <property type="match status" value="1"/>
</dbReference>
<proteinExistence type="inferred from homology"/>
<gene>
    <name evidence="3" type="ORF">GGQ83_002455</name>
</gene>
<dbReference type="PIRSF" id="PIRSF017082">
    <property type="entry name" value="YflP"/>
    <property type="match status" value="1"/>
</dbReference>
<dbReference type="PANTHER" id="PTHR42928">
    <property type="entry name" value="TRICARBOXYLATE-BINDING PROTEIN"/>
    <property type="match status" value="1"/>
</dbReference>
<protein>
    <submittedName>
        <fullName evidence="3">Tripartite-type tricarboxylate transporter receptor subunit TctC</fullName>
    </submittedName>
</protein>
<reference evidence="3 4" key="1">
    <citation type="submission" date="2020-08" db="EMBL/GenBank/DDBJ databases">
        <title>Genomic Encyclopedia of Type Strains, Phase IV (KMG-IV): sequencing the most valuable type-strain genomes for metagenomic binning, comparative biology and taxonomic classification.</title>
        <authorList>
            <person name="Goeker M."/>
        </authorList>
    </citation>
    <scope>NUCLEOTIDE SEQUENCE [LARGE SCALE GENOMIC DNA]</scope>
    <source>
        <strain evidence="3 4">DSM 19979</strain>
    </source>
</reference>
<sequence>MRRRSLLALPVLATPAIANAQANWPSRPITLIGGFPNGSGVDIYQRRLAEPLSRALGQPIVVDNRTGAGGNIGSDHVAKARPDGYTFYFGTAGTHAINASLYRTLPFDVVRDFTPIAHLGDVPNLMLVSAERRPQFTDCGTVLAAARANPSRLNFSSTGNGASTHLAGAQFNAAAGVDITHVPFRGQPGAALALLSGDVDLFFNQSGPGIGMVRQGQARALAVTTAERLPSLPDVPTVAEACNLPGFVSTTWYGLFGPANLPAPILERMSAEVTRIVQAPEFRTWLMETQGITPPTVFTPAEFAAIQRQDIARWAEVVRVSGARVD</sequence>
<dbReference type="InterPro" id="IPR005064">
    <property type="entry name" value="BUG"/>
</dbReference>
<organism evidence="3 4">
    <name type="scientific">Roseococcus suduntuyensis</name>
    <dbReference type="NCBI Taxonomy" id="455361"/>
    <lineage>
        <taxon>Bacteria</taxon>
        <taxon>Pseudomonadati</taxon>
        <taxon>Pseudomonadota</taxon>
        <taxon>Alphaproteobacteria</taxon>
        <taxon>Acetobacterales</taxon>
        <taxon>Roseomonadaceae</taxon>
        <taxon>Roseococcus</taxon>
    </lineage>
</organism>
<dbReference type="Pfam" id="PF03401">
    <property type="entry name" value="TctC"/>
    <property type="match status" value="1"/>
</dbReference>
<evidence type="ECO:0000313" key="3">
    <source>
        <dbReference type="EMBL" id="MBB3899007.1"/>
    </source>
</evidence>
<dbReference type="AlphaFoldDB" id="A0A840AD46"/>
<dbReference type="InterPro" id="IPR042100">
    <property type="entry name" value="Bug_dom1"/>
</dbReference>
<dbReference type="RefSeq" id="WP_184384395.1">
    <property type="nucleotide sequence ID" value="NZ_JACIDJ010000004.1"/>
</dbReference>
<accession>A0A840AD46</accession>
<feature type="signal peptide" evidence="2">
    <location>
        <begin position="1"/>
        <end position="20"/>
    </location>
</feature>
<keyword evidence="4" id="KW-1185">Reference proteome</keyword>
<evidence type="ECO:0000256" key="1">
    <source>
        <dbReference type="ARBA" id="ARBA00006987"/>
    </source>
</evidence>
<dbReference type="EMBL" id="JACIDJ010000004">
    <property type="protein sequence ID" value="MBB3899007.1"/>
    <property type="molecule type" value="Genomic_DNA"/>
</dbReference>
<dbReference type="Gene3D" id="3.40.190.10">
    <property type="entry name" value="Periplasmic binding protein-like II"/>
    <property type="match status" value="1"/>
</dbReference>
<dbReference type="CDD" id="cd13578">
    <property type="entry name" value="PBP2_Bug27"/>
    <property type="match status" value="1"/>
</dbReference>
<keyword evidence="2" id="KW-0732">Signal</keyword>
<comment type="caution">
    <text evidence="3">The sequence shown here is derived from an EMBL/GenBank/DDBJ whole genome shotgun (WGS) entry which is preliminary data.</text>
</comment>
<name>A0A840AD46_9PROT</name>
<evidence type="ECO:0000256" key="2">
    <source>
        <dbReference type="SAM" id="SignalP"/>
    </source>
</evidence>
<keyword evidence="3" id="KW-0675">Receptor</keyword>
<feature type="chain" id="PRO_5032935994" evidence="2">
    <location>
        <begin position="21"/>
        <end position="326"/>
    </location>
</feature>
<dbReference type="Proteomes" id="UP000553193">
    <property type="component" value="Unassembled WGS sequence"/>
</dbReference>